<dbReference type="InterPro" id="IPR018289">
    <property type="entry name" value="MULE_transposase_dom"/>
</dbReference>
<evidence type="ECO:0000313" key="5">
    <source>
        <dbReference type="Proteomes" id="UP000289738"/>
    </source>
</evidence>
<organism evidence="4 5">
    <name type="scientific">Arachis hypogaea</name>
    <name type="common">Peanut</name>
    <dbReference type="NCBI Taxonomy" id="3818"/>
    <lineage>
        <taxon>Eukaryota</taxon>
        <taxon>Viridiplantae</taxon>
        <taxon>Streptophyta</taxon>
        <taxon>Embryophyta</taxon>
        <taxon>Tracheophyta</taxon>
        <taxon>Spermatophyta</taxon>
        <taxon>Magnoliopsida</taxon>
        <taxon>eudicotyledons</taxon>
        <taxon>Gunneridae</taxon>
        <taxon>Pentapetalae</taxon>
        <taxon>rosids</taxon>
        <taxon>fabids</taxon>
        <taxon>Fabales</taxon>
        <taxon>Fabaceae</taxon>
        <taxon>Papilionoideae</taxon>
        <taxon>50 kb inversion clade</taxon>
        <taxon>dalbergioids sensu lato</taxon>
        <taxon>Dalbergieae</taxon>
        <taxon>Pterocarpus clade</taxon>
        <taxon>Arachis</taxon>
    </lineage>
</organism>
<dbReference type="GO" id="GO:0008270">
    <property type="term" value="F:zinc ion binding"/>
    <property type="evidence" value="ECO:0007669"/>
    <property type="project" value="UniProtKB-KW"/>
</dbReference>
<evidence type="ECO:0000313" key="4">
    <source>
        <dbReference type="EMBL" id="RYR16454.1"/>
    </source>
</evidence>
<feature type="region of interest" description="Disordered" evidence="2">
    <location>
        <begin position="421"/>
        <end position="442"/>
    </location>
</feature>
<evidence type="ECO:0000259" key="3">
    <source>
        <dbReference type="PROSITE" id="PS50966"/>
    </source>
</evidence>
<proteinExistence type="predicted"/>
<dbReference type="AlphaFoldDB" id="A0A444ZQQ2"/>
<reference evidence="4 5" key="1">
    <citation type="submission" date="2019-01" db="EMBL/GenBank/DDBJ databases">
        <title>Sequencing of cultivated peanut Arachis hypogaea provides insights into genome evolution and oil improvement.</title>
        <authorList>
            <person name="Chen X."/>
        </authorList>
    </citation>
    <scope>NUCLEOTIDE SEQUENCE [LARGE SCALE GENOMIC DNA]</scope>
    <source>
        <strain evidence="5">cv. Fuhuasheng</strain>
        <tissue evidence="4">Leaves</tissue>
    </source>
</reference>
<feature type="compositionally biased region" description="Polar residues" evidence="2">
    <location>
        <begin position="1"/>
        <end position="10"/>
    </location>
</feature>
<feature type="compositionally biased region" description="Low complexity" evidence="2">
    <location>
        <begin position="51"/>
        <end position="60"/>
    </location>
</feature>
<dbReference type="Pfam" id="PF10551">
    <property type="entry name" value="MULE"/>
    <property type="match status" value="1"/>
</dbReference>
<keyword evidence="5" id="KW-1185">Reference proteome</keyword>
<dbReference type="EMBL" id="SDMP01000014">
    <property type="protein sequence ID" value="RYR16454.1"/>
    <property type="molecule type" value="Genomic_DNA"/>
</dbReference>
<evidence type="ECO:0000256" key="1">
    <source>
        <dbReference type="PROSITE-ProRule" id="PRU00325"/>
    </source>
</evidence>
<feature type="compositionally biased region" description="Basic and acidic residues" evidence="2">
    <location>
        <begin position="35"/>
        <end position="47"/>
    </location>
</feature>
<dbReference type="PANTHER" id="PTHR47718">
    <property type="entry name" value="OS01G0519700 PROTEIN"/>
    <property type="match status" value="1"/>
</dbReference>
<dbReference type="Proteomes" id="UP000289738">
    <property type="component" value="Chromosome B04"/>
</dbReference>
<gene>
    <name evidence="4" type="ORF">Ahy_B04g073481</name>
</gene>
<keyword evidence="1" id="KW-0863">Zinc-finger</keyword>
<protein>
    <recommendedName>
        <fullName evidence="3">SWIM-type domain-containing protein</fullName>
    </recommendedName>
</protein>
<comment type="caution">
    <text evidence="4">The sequence shown here is derived from an EMBL/GenBank/DDBJ whole genome shotgun (WGS) entry which is preliminary data.</text>
</comment>
<feature type="compositionally biased region" description="Polar residues" evidence="2">
    <location>
        <begin position="431"/>
        <end position="442"/>
    </location>
</feature>
<feature type="region of interest" description="Disordered" evidence="2">
    <location>
        <begin position="1"/>
        <end position="61"/>
    </location>
</feature>
<dbReference type="InterPro" id="IPR007527">
    <property type="entry name" value="Znf_SWIM"/>
</dbReference>
<keyword evidence="1" id="KW-0862">Zinc</keyword>
<dbReference type="PROSITE" id="PS50966">
    <property type="entry name" value="ZF_SWIM"/>
    <property type="match status" value="1"/>
</dbReference>
<name>A0A444ZQQ2_ARAHY</name>
<feature type="domain" description="SWIM-type" evidence="3">
    <location>
        <begin position="306"/>
        <end position="342"/>
    </location>
</feature>
<evidence type="ECO:0000256" key="2">
    <source>
        <dbReference type="SAM" id="MobiDB-lite"/>
    </source>
</evidence>
<sequence>MNGADTTKNANPLADSGISSSPWLVLSPEIAPGDVEVRTGERPEANSERVAPSGSTASSPPAQPACGLLCLLTSPCHVPSSIPDHNSSKPLEDAPDHFVADGQQSNKALPLLDVTEVGSEEMDLGYEAMPLLDLSQVGSEEMDPGHQVLDHDGLWEDEIPSVARKAVHYHEYRKLTMHAKCVIEDNDEAGIQPNKTFLALANEHGLPFASFVGVNHHGKSTILGCALLENEKIPSYEWIFSQWVKFMGTAPQRIIIDQCKLIFRAIKNVLPDTRHRVSVVAEEGPVVCMKVEEEKLVNDTILCVPYDVHFDRSTQEVRCECNLFESSGVLCCHYLEVFHSYKVYKVPNRYVLPRWRKNIKRKHTYVKSSHDVSRSDESHVAFKGLCSHFYNIAQDFVNDDEETALLHAALEETRAKLTAHRAKKRSESVADSHNNISSQSSNLSVVCPESTQDVRFGGVVGQADPEQVGGFMSLLSSFSKS</sequence>
<accession>A0A444ZQQ2</accession>
<keyword evidence="1" id="KW-0479">Metal-binding</keyword>